<comment type="caution">
    <text evidence="1">The sequence shown here is derived from an EMBL/GenBank/DDBJ whole genome shotgun (WGS) entry which is preliminary data.</text>
</comment>
<reference evidence="1" key="1">
    <citation type="journal article" date="2015" name="Nature">
        <title>Complex archaea that bridge the gap between prokaryotes and eukaryotes.</title>
        <authorList>
            <person name="Spang A."/>
            <person name="Saw J.H."/>
            <person name="Jorgensen S.L."/>
            <person name="Zaremba-Niedzwiedzka K."/>
            <person name="Martijn J."/>
            <person name="Lind A.E."/>
            <person name="van Eijk R."/>
            <person name="Schleper C."/>
            <person name="Guy L."/>
            <person name="Ettema T.J."/>
        </authorList>
    </citation>
    <scope>NUCLEOTIDE SEQUENCE</scope>
</reference>
<name>A0A0F9RQM5_9ZZZZ</name>
<gene>
    <name evidence="1" type="ORF">LCGC14_0943670</name>
</gene>
<sequence length="163" mass="17644">MALAKRPTNLLKNKVNVRPVGNRLQEATAEDFAEICELLEDYADKLDALTGGDTPNQFYGVFTSLALLQASYPNAIAGAYAIIDQGQGQSARIALWDTTDSLWEIQETTATTTTGKIGLATEVLNVKVTDVNGDPYLIVSGTYEGPDRTKLESYSPNSIIRAL</sequence>
<organism evidence="1">
    <name type="scientific">marine sediment metagenome</name>
    <dbReference type="NCBI Taxonomy" id="412755"/>
    <lineage>
        <taxon>unclassified sequences</taxon>
        <taxon>metagenomes</taxon>
        <taxon>ecological metagenomes</taxon>
    </lineage>
</organism>
<accession>A0A0F9RQM5</accession>
<evidence type="ECO:0000313" key="1">
    <source>
        <dbReference type="EMBL" id="KKN19648.1"/>
    </source>
</evidence>
<protein>
    <submittedName>
        <fullName evidence="1">Uncharacterized protein</fullName>
    </submittedName>
</protein>
<dbReference type="EMBL" id="LAZR01003315">
    <property type="protein sequence ID" value="KKN19648.1"/>
    <property type="molecule type" value="Genomic_DNA"/>
</dbReference>
<dbReference type="AlphaFoldDB" id="A0A0F9RQM5"/>
<proteinExistence type="predicted"/>